<dbReference type="Proteomes" id="UP000694843">
    <property type="component" value="Unplaced"/>
</dbReference>
<protein>
    <submittedName>
        <fullName evidence="14">Glycine receptor subunit alpha-1-like</fullName>
    </submittedName>
</protein>
<keyword evidence="10 11" id="KW-0407">Ion channel</keyword>
<dbReference type="GO" id="GO:0005254">
    <property type="term" value="F:chloride channel activity"/>
    <property type="evidence" value="ECO:0007669"/>
    <property type="project" value="UniProtKB-ARBA"/>
</dbReference>
<comment type="subcellular location">
    <subcellularLocation>
        <location evidence="2">Cell membrane</location>
    </subcellularLocation>
    <subcellularLocation>
        <location evidence="1">Membrane</location>
        <topology evidence="1">Multi-pass membrane protein</topology>
    </subcellularLocation>
</comment>
<dbReference type="KEGG" id="hazt:125179204"/>
<evidence type="ECO:0000256" key="5">
    <source>
        <dbReference type="ARBA" id="ARBA00022692"/>
    </source>
</evidence>
<dbReference type="GO" id="GO:0005886">
    <property type="term" value="C:plasma membrane"/>
    <property type="evidence" value="ECO:0007669"/>
    <property type="project" value="UniProtKB-SubCell"/>
</dbReference>
<dbReference type="OrthoDB" id="6362614at2759"/>
<dbReference type="GO" id="GO:0004888">
    <property type="term" value="F:transmembrane signaling receptor activity"/>
    <property type="evidence" value="ECO:0007669"/>
    <property type="project" value="InterPro"/>
</dbReference>
<dbReference type="PRINTS" id="PR00253">
    <property type="entry name" value="GABAARECEPTR"/>
</dbReference>
<gene>
    <name evidence="14" type="primary">LOC125179204</name>
</gene>
<evidence type="ECO:0000256" key="10">
    <source>
        <dbReference type="ARBA" id="ARBA00023303"/>
    </source>
</evidence>
<evidence type="ECO:0000256" key="6">
    <source>
        <dbReference type="ARBA" id="ARBA00022729"/>
    </source>
</evidence>
<dbReference type="InterPro" id="IPR006202">
    <property type="entry name" value="Neur_chan_lig-bd"/>
</dbReference>
<evidence type="ECO:0000256" key="11">
    <source>
        <dbReference type="RuleBase" id="RU000687"/>
    </source>
</evidence>
<dbReference type="InterPro" id="IPR036719">
    <property type="entry name" value="Neuro-gated_channel_TM_sf"/>
</dbReference>
<dbReference type="InterPro" id="IPR006201">
    <property type="entry name" value="Neur_channel"/>
</dbReference>
<keyword evidence="13" id="KW-1185">Reference proteome</keyword>
<evidence type="ECO:0000256" key="1">
    <source>
        <dbReference type="ARBA" id="ARBA00004141"/>
    </source>
</evidence>
<evidence type="ECO:0000256" key="2">
    <source>
        <dbReference type="ARBA" id="ARBA00004236"/>
    </source>
</evidence>
<evidence type="ECO:0000256" key="9">
    <source>
        <dbReference type="ARBA" id="ARBA00023136"/>
    </source>
</evidence>
<reference evidence="14" key="1">
    <citation type="submission" date="2025-08" db="UniProtKB">
        <authorList>
            <consortium name="RefSeq"/>
        </authorList>
    </citation>
    <scope>IDENTIFICATION</scope>
    <source>
        <tissue evidence="14">Whole organism</tissue>
    </source>
</reference>
<evidence type="ECO:0000313" key="14">
    <source>
        <dbReference type="RefSeq" id="XP_047740565.1"/>
    </source>
</evidence>
<organism evidence="13 14">
    <name type="scientific">Hyalella azteca</name>
    <name type="common">Amphipod</name>
    <dbReference type="NCBI Taxonomy" id="294128"/>
    <lineage>
        <taxon>Eukaryota</taxon>
        <taxon>Metazoa</taxon>
        <taxon>Ecdysozoa</taxon>
        <taxon>Arthropoda</taxon>
        <taxon>Crustacea</taxon>
        <taxon>Multicrustacea</taxon>
        <taxon>Malacostraca</taxon>
        <taxon>Eumalacostraca</taxon>
        <taxon>Peracarida</taxon>
        <taxon>Amphipoda</taxon>
        <taxon>Senticaudata</taxon>
        <taxon>Talitrida</taxon>
        <taxon>Talitroidea</taxon>
        <taxon>Hyalellidae</taxon>
        <taxon>Hyalella</taxon>
    </lineage>
</organism>
<dbReference type="CDD" id="cd18987">
    <property type="entry name" value="LGIC_ECD_anion"/>
    <property type="match status" value="1"/>
</dbReference>
<dbReference type="GO" id="GO:0099095">
    <property type="term" value="F:ligand-gated monoatomic anion channel activity"/>
    <property type="evidence" value="ECO:0007669"/>
    <property type="project" value="UniProtKB-ARBA"/>
</dbReference>
<evidence type="ECO:0000256" key="7">
    <source>
        <dbReference type="ARBA" id="ARBA00022989"/>
    </source>
</evidence>
<feature type="transmembrane region" description="Helical" evidence="11">
    <location>
        <begin position="133"/>
        <end position="156"/>
    </location>
</feature>
<dbReference type="SUPFAM" id="SSF63712">
    <property type="entry name" value="Nicotinic receptor ligand binding domain-like"/>
    <property type="match status" value="1"/>
</dbReference>
<evidence type="ECO:0000313" key="13">
    <source>
        <dbReference type="Proteomes" id="UP000694843"/>
    </source>
</evidence>
<evidence type="ECO:0000259" key="12">
    <source>
        <dbReference type="Pfam" id="PF02931"/>
    </source>
</evidence>
<comment type="similarity">
    <text evidence="11">Belongs to the ligand-gated ion channel (TC 1.A.9) family.</text>
</comment>
<dbReference type="PROSITE" id="PS00236">
    <property type="entry name" value="NEUROTR_ION_CHANNEL"/>
    <property type="match status" value="1"/>
</dbReference>
<keyword evidence="4" id="KW-1003">Cell membrane</keyword>
<dbReference type="Gene3D" id="2.70.170.10">
    <property type="entry name" value="Neurotransmitter-gated ion-channel ligand-binding domain"/>
    <property type="match status" value="1"/>
</dbReference>
<keyword evidence="6" id="KW-0732">Signal</keyword>
<dbReference type="InterPro" id="IPR036734">
    <property type="entry name" value="Neur_chan_lig-bd_sf"/>
</dbReference>
<dbReference type="AlphaFoldDB" id="A0A979FWW2"/>
<dbReference type="SUPFAM" id="SSF90112">
    <property type="entry name" value="Neurotransmitter-gated ion-channel transmembrane pore"/>
    <property type="match status" value="1"/>
</dbReference>
<accession>A0A979FWW2</accession>
<dbReference type="RefSeq" id="XP_047740565.1">
    <property type="nucleotide sequence ID" value="XM_047884609.1"/>
</dbReference>
<dbReference type="PANTHER" id="PTHR18945">
    <property type="entry name" value="NEUROTRANSMITTER GATED ION CHANNEL"/>
    <property type="match status" value="1"/>
</dbReference>
<evidence type="ECO:0000256" key="8">
    <source>
        <dbReference type="ARBA" id="ARBA00023065"/>
    </source>
</evidence>
<proteinExistence type="inferred from homology"/>
<keyword evidence="9 11" id="KW-0472">Membrane</keyword>
<dbReference type="InterPro" id="IPR006028">
    <property type="entry name" value="GABAA/Glycine_rcpt"/>
</dbReference>
<feature type="domain" description="Neurotransmitter-gated ion-channel ligand-binding" evidence="12">
    <location>
        <begin position="3"/>
        <end position="106"/>
    </location>
</feature>
<dbReference type="GO" id="GO:0005230">
    <property type="term" value="F:extracellular ligand-gated monoatomic ion channel activity"/>
    <property type="evidence" value="ECO:0007669"/>
    <property type="project" value="InterPro"/>
</dbReference>
<sequence length="260" mass="29354">MTDYHVDLYLRQTWVDQRLNHADIDQPLDLNDPNLVKAIWKPEVYFPNAKHAEFQFVTVPNVIVRINPHGEILYMLRLKLLFSCMLELSKFPLDAQICTMEVASLTTLLTVSTKSSDIQEGLPQVSYVKAIDVWMGACTAFVFCALLEFTLVNYMWRKRPQPKLPNLFGLNGGRVAGRSGGDICTSCKEKKGNDSAIFPSPNIALSSKLTDEALAALPLQLVASLASNSKRRVHAIDSNCRVLFPLSFMFFNVNWCYYLL</sequence>
<dbReference type="InterPro" id="IPR018000">
    <property type="entry name" value="Neurotransmitter_ion_chnl_CS"/>
</dbReference>
<keyword evidence="3 11" id="KW-0813">Transport</keyword>
<dbReference type="GeneID" id="125179204"/>
<dbReference type="PRINTS" id="PR00252">
    <property type="entry name" value="NRIONCHANNEL"/>
</dbReference>
<comment type="caution">
    <text evidence="11">Lacks conserved residue(s) required for the propagation of feature annotation.</text>
</comment>
<name>A0A979FWW2_HYAAZ</name>
<keyword evidence="8 11" id="KW-0406">Ion transport</keyword>
<keyword evidence="7 11" id="KW-1133">Transmembrane helix</keyword>
<evidence type="ECO:0000256" key="3">
    <source>
        <dbReference type="ARBA" id="ARBA00022448"/>
    </source>
</evidence>
<keyword evidence="5 11" id="KW-0812">Transmembrane</keyword>
<dbReference type="Pfam" id="PF02931">
    <property type="entry name" value="Neur_chan_LBD"/>
    <property type="match status" value="1"/>
</dbReference>
<evidence type="ECO:0000256" key="4">
    <source>
        <dbReference type="ARBA" id="ARBA00022475"/>
    </source>
</evidence>